<keyword evidence="2" id="KW-1185">Reference proteome</keyword>
<name>A0A4R5U3W0_9MICC</name>
<evidence type="ECO:0000313" key="1">
    <source>
        <dbReference type="EMBL" id="TDK28313.1"/>
    </source>
</evidence>
<evidence type="ECO:0000313" key="2">
    <source>
        <dbReference type="Proteomes" id="UP000295411"/>
    </source>
</evidence>
<accession>A0A4R5U3W0</accession>
<dbReference type="AlphaFoldDB" id="A0A4R5U3W0"/>
<organism evidence="1 2">
    <name type="scientific">Arthrobacter crusticola</name>
    <dbReference type="NCBI Taxonomy" id="2547960"/>
    <lineage>
        <taxon>Bacteria</taxon>
        <taxon>Bacillati</taxon>
        <taxon>Actinomycetota</taxon>
        <taxon>Actinomycetes</taxon>
        <taxon>Micrococcales</taxon>
        <taxon>Micrococcaceae</taxon>
        <taxon>Arthrobacter</taxon>
    </lineage>
</organism>
<protein>
    <submittedName>
        <fullName evidence="1">Uncharacterized protein</fullName>
    </submittedName>
</protein>
<gene>
    <name evidence="1" type="ORF">E2F48_03435</name>
</gene>
<reference evidence="1 2" key="1">
    <citation type="submission" date="2019-03" db="EMBL/GenBank/DDBJ databases">
        <title>Arthrobacter sp. nov., an bacterium isolated from biocrust in Mu Us Desert.</title>
        <authorList>
            <person name="Lixiong L."/>
        </authorList>
    </citation>
    <scope>NUCLEOTIDE SEQUENCE [LARGE SCALE GENOMIC DNA]</scope>
    <source>
        <strain evidence="1 2">SLN-3</strain>
    </source>
</reference>
<proteinExistence type="predicted"/>
<dbReference type="Proteomes" id="UP000295411">
    <property type="component" value="Unassembled WGS sequence"/>
</dbReference>
<comment type="caution">
    <text evidence="1">The sequence shown here is derived from an EMBL/GenBank/DDBJ whole genome shotgun (WGS) entry which is preliminary data.</text>
</comment>
<dbReference type="EMBL" id="SMTK01000001">
    <property type="protein sequence ID" value="TDK28313.1"/>
    <property type="molecule type" value="Genomic_DNA"/>
</dbReference>
<dbReference type="OrthoDB" id="4948183at2"/>
<sequence>MVTVAAPEADCNPRYGKNARIQVVIADERGVEIISTTAPMTDAGAFTFTFRVPAQMAVGEAAVTATPHKVDWCDDTGTNNRVQGAADLERASCAERRKPLTIIR</sequence>